<dbReference type="EMBL" id="BMXR01000003">
    <property type="protein sequence ID" value="GGX49112.1"/>
    <property type="molecule type" value="Genomic_DNA"/>
</dbReference>
<organism evidence="3 4">
    <name type="scientific">Saccharospirillum salsuginis</name>
    <dbReference type="NCBI Taxonomy" id="418750"/>
    <lineage>
        <taxon>Bacteria</taxon>
        <taxon>Pseudomonadati</taxon>
        <taxon>Pseudomonadota</taxon>
        <taxon>Gammaproteobacteria</taxon>
        <taxon>Oceanospirillales</taxon>
        <taxon>Saccharospirillaceae</taxon>
        <taxon>Saccharospirillum</taxon>
    </lineage>
</organism>
<comment type="similarity">
    <text evidence="1">Belongs to the N-acylglucosamine 2-epimerase family.</text>
</comment>
<comment type="caution">
    <text evidence="3">The sequence shown here is derived from an EMBL/GenBank/DDBJ whole genome shotgun (WGS) entry which is preliminary data.</text>
</comment>
<keyword evidence="4" id="KW-1185">Reference proteome</keyword>
<dbReference type="InterPro" id="IPR008928">
    <property type="entry name" value="6-hairpin_glycosidase_sf"/>
</dbReference>
<evidence type="ECO:0000256" key="1">
    <source>
        <dbReference type="ARBA" id="ARBA00008558"/>
    </source>
</evidence>
<reference evidence="3" key="2">
    <citation type="submission" date="2020-09" db="EMBL/GenBank/DDBJ databases">
        <authorList>
            <person name="Sun Q."/>
            <person name="Kim S."/>
        </authorList>
    </citation>
    <scope>NUCLEOTIDE SEQUENCE</scope>
    <source>
        <strain evidence="3">KCTC 22169</strain>
    </source>
</reference>
<dbReference type="AlphaFoldDB" id="A0A918N8W3"/>
<dbReference type="PANTHER" id="PTHR15108">
    <property type="entry name" value="N-ACYLGLUCOSAMINE-2-EPIMERASE"/>
    <property type="match status" value="1"/>
</dbReference>
<name>A0A918N8W3_9GAMM</name>
<gene>
    <name evidence="3" type="ORF">GCM10007392_15480</name>
</gene>
<dbReference type="Proteomes" id="UP000626148">
    <property type="component" value="Unassembled WGS sequence"/>
</dbReference>
<dbReference type="InterPro" id="IPR012341">
    <property type="entry name" value="6hp_glycosidase-like_sf"/>
</dbReference>
<dbReference type="SUPFAM" id="SSF48208">
    <property type="entry name" value="Six-hairpin glycosidases"/>
    <property type="match status" value="1"/>
</dbReference>
<dbReference type="Pfam" id="PF07221">
    <property type="entry name" value="GlcNAc_2-epim"/>
    <property type="match status" value="1"/>
</dbReference>
<dbReference type="GO" id="GO:0005975">
    <property type="term" value="P:carbohydrate metabolic process"/>
    <property type="evidence" value="ECO:0007669"/>
    <property type="project" value="InterPro"/>
</dbReference>
<protein>
    <submittedName>
        <fullName evidence="3">Cellobiose 2-epimerase</fullName>
    </submittedName>
</protein>
<evidence type="ECO:0000313" key="4">
    <source>
        <dbReference type="Proteomes" id="UP000626148"/>
    </source>
</evidence>
<dbReference type="GO" id="GO:0016853">
    <property type="term" value="F:isomerase activity"/>
    <property type="evidence" value="ECO:0007669"/>
    <property type="project" value="UniProtKB-KW"/>
</dbReference>
<evidence type="ECO:0000256" key="2">
    <source>
        <dbReference type="ARBA" id="ARBA00023235"/>
    </source>
</evidence>
<accession>A0A918N8W3</accession>
<evidence type="ECO:0000313" key="3">
    <source>
        <dbReference type="EMBL" id="GGX49112.1"/>
    </source>
</evidence>
<dbReference type="InterPro" id="IPR010819">
    <property type="entry name" value="AGE/CE"/>
</dbReference>
<proteinExistence type="inferred from homology"/>
<keyword evidence="2" id="KW-0413">Isomerase</keyword>
<dbReference type="RefSeq" id="WP_189607965.1">
    <property type="nucleotide sequence ID" value="NZ_BMXR01000003.1"/>
</dbReference>
<sequence length="401" mass="46032">MTVAFHTCDKQRLKNLSVELTDELHRNILEPWLAMIDTDAGGFFCHQDQDGEIAREADKSTLLHARILYSFARAYRVTGVDRYRQAAEHAHRWLVDRAIQDDRVVWATDRSGRITDDLNHMYNQGFVIYALAAWARASGDDSARDQAVHLWRAVERHAWDATNGGYLEAFDAGWRSTANDRLCDTEDGILTAKSMNTHLHLLEAWTELYRIAPHPDLVRSMEHLLDQLTGPLYDAGEHRFHLFAQSDWTVHSSSRSFGHDIEGSWLLWEAARLLSPSVQSRVKPVVMAMCDSVLTGLESSGPLWNERRADGSPDKTRTWWVQAEAIVGFVNAFELSGESAWLDRAESVWAYIQRHQRDPLGDWYWAVSPDNRPDRSHERMGPWKCPYHNSRLCLEVLERIG</sequence>
<dbReference type="Gene3D" id="1.50.10.10">
    <property type="match status" value="1"/>
</dbReference>
<reference evidence="3" key="1">
    <citation type="journal article" date="2014" name="Int. J. Syst. Evol. Microbiol.">
        <title>Complete genome sequence of Corynebacterium casei LMG S-19264T (=DSM 44701T), isolated from a smear-ripened cheese.</title>
        <authorList>
            <consortium name="US DOE Joint Genome Institute (JGI-PGF)"/>
            <person name="Walter F."/>
            <person name="Albersmeier A."/>
            <person name="Kalinowski J."/>
            <person name="Ruckert C."/>
        </authorList>
    </citation>
    <scope>NUCLEOTIDE SEQUENCE</scope>
    <source>
        <strain evidence="3">KCTC 22169</strain>
    </source>
</reference>